<dbReference type="InParanoid" id="A0A2J7RED5"/>
<keyword evidence="8" id="KW-1185">Reference proteome</keyword>
<accession>A0A2J7RED5</accession>
<dbReference type="Proteomes" id="UP000235965">
    <property type="component" value="Unassembled WGS sequence"/>
</dbReference>
<dbReference type="GO" id="GO:0052689">
    <property type="term" value="F:carboxylic ester hydrolase activity"/>
    <property type="evidence" value="ECO:0007669"/>
    <property type="project" value="UniProtKB-KW"/>
</dbReference>
<dbReference type="OrthoDB" id="3200163at2759"/>
<dbReference type="PROSITE" id="PS00122">
    <property type="entry name" value="CARBOXYLESTERASE_B_1"/>
    <property type="match status" value="1"/>
</dbReference>
<sequence>MAESVPRILWHLALLLIWMASQVQADCLVNIDQGAARGSTMTSFHGREFCSYRGIPFAEPPVGELRFRAPVPAGPWAGELNATKDGNQCPQGFAPVYFGDEDCLYLNVYSSQSTAELRPVMVFIYGGGNTIGNNKADNYGPHYLLDKDVVLVTINYRLSVLGFLSTGDDAAPGNFALKDQVEALRWVQKNIAAFGGDPNRVTIFGESAGGMSVHFHILSPLSKGLFHRAISESGSALMPLFFRTDSILSQAQRLAQAVGCPTENSEELVSCLRTVDVDTIMKNQPSDCSWPQGILSFFFCMYDIFWRPVPEVKTAANPEPFLTAHPQEIIRSGDFNRVPFVLGTNSDEGSFFLLPLVCTQAALDYLNDHLDDVARVVFFLNESVPENRISDTFQRVIDFYLGSNRVITTATVHSIIDAATDRFMQHNIHKSVELHLKSGHETIYLYNLGYRGKHSVITKARYGDTRYDLGVLHADELEFIMTTAYKADRWEPGHPDLEMVEAVVTLWTNFATHGNPTPEADAAPQGVAWPTAGAIRNNVTYYVFDHATPPAEPVYNVRPLRIRVVPDKFKNRMDFWDSLPLNENQEQ</sequence>
<comment type="similarity">
    <text evidence="1 5">Belongs to the type-B carboxylesterase/lipase family.</text>
</comment>
<dbReference type="Gene3D" id="3.40.50.1820">
    <property type="entry name" value="alpha/beta hydrolase"/>
    <property type="match status" value="1"/>
</dbReference>
<dbReference type="FunCoup" id="A0A2J7RED5">
    <property type="interactions" value="36"/>
</dbReference>
<name>A0A2J7RED5_9NEOP</name>
<proteinExistence type="inferred from homology"/>
<dbReference type="InterPro" id="IPR050309">
    <property type="entry name" value="Type-B_Carboxylest/Lipase"/>
</dbReference>
<dbReference type="InterPro" id="IPR029058">
    <property type="entry name" value="AB_hydrolase_fold"/>
</dbReference>
<feature type="signal peptide" evidence="5">
    <location>
        <begin position="1"/>
        <end position="25"/>
    </location>
</feature>
<evidence type="ECO:0000313" key="8">
    <source>
        <dbReference type="Proteomes" id="UP000235965"/>
    </source>
</evidence>
<keyword evidence="2" id="KW-0719">Serine esterase</keyword>
<keyword evidence="5" id="KW-0732">Signal</keyword>
<evidence type="ECO:0000259" key="6">
    <source>
        <dbReference type="Pfam" id="PF00135"/>
    </source>
</evidence>
<dbReference type="EMBL" id="NEVH01005277">
    <property type="protein sequence ID" value="PNF39189.1"/>
    <property type="molecule type" value="Genomic_DNA"/>
</dbReference>
<dbReference type="PANTHER" id="PTHR11559">
    <property type="entry name" value="CARBOXYLESTERASE"/>
    <property type="match status" value="1"/>
</dbReference>
<feature type="domain" description="Carboxylesterase type B" evidence="6">
    <location>
        <begin position="28"/>
        <end position="541"/>
    </location>
</feature>
<dbReference type="InterPro" id="IPR002018">
    <property type="entry name" value="CarbesteraseB"/>
</dbReference>
<reference evidence="7 8" key="1">
    <citation type="submission" date="2017-12" db="EMBL/GenBank/DDBJ databases">
        <title>Hemimetabolous genomes reveal molecular basis of termite eusociality.</title>
        <authorList>
            <person name="Harrison M.C."/>
            <person name="Jongepier E."/>
            <person name="Robertson H.M."/>
            <person name="Arning N."/>
            <person name="Bitard-Feildel T."/>
            <person name="Chao H."/>
            <person name="Childers C.P."/>
            <person name="Dinh H."/>
            <person name="Doddapaneni H."/>
            <person name="Dugan S."/>
            <person name="Gowin J."/>
            <person name="Greiner C."/>
            <person name="Han Y."/>
            <person name="Hu H."/>
            <person name="Hughes D.S.T."/>
            <person name="Huylmans A.-K."/>
            <person name="Kemena C."/>
            <person name="Kremer L.P.M."/>
            <person name="Lee S.L."/>
            <person name="Lopez-Ezquerra A."/>
            <person name="Mallet L."/>
            <person name="Monroy-Kuhn J.M."/>
            <person name="Moser A."/>
            <person name="Murali S.C."/>
            <person name="Muzny D.M."/>
            <person name="Otani S."/>
            <person name="Piulachs M.-D."/>
            <person name="Poelchau M."/>
            <person name="Qu J."/>
            <person name="Schaub F."/>
            <person name="Wada-Katsumata A."/>
            <person name="Worley K.C."/>
            <person name="Xie Q."/>
            <person name="Ylla G."/>
            <person name="Poulsen M."/>
            <person name="Gibbs R.A."/>
            <person name="Schal C."/>
            <person name="Richards S."/>
            <person name="Belles X."/>
            <person name="Korb J."/>
            <person name="Bornberg-Bauer E."/>
        </authorList>
    </citation>
    <scope>NUCLEOTIDE SEQUENCE [LARGE SCALE GENOMIC DNA]</scope>
    <source>
        <tissue evidence="7">Whole body</tissue>
    </source>
</reference>
<evidence type="ECO:0000256" key="5">
    <source>
        <dbReference type="RuleBase" id="RU361235"/>
    </source>
</evidence>
<protein>
    <recommendedName>
        <fullName evidence="5">Carboxylic ester hydrolase</fullName>
        <ecNumber evidence="5">3.1.1.-</ecNumber>
    </recommendedName>
</protein>
<organism evidence="7 8">
    <name type="scientific">Cryptotermes secundus</name>
    <dbReference type="NCBI Taxonomy" id="105785"/>
    <lineage>
        <taxon>Eukaryota</taxon>
        <taxon>Metazoa</taxon>
        <taxon>Ecdysozoa</taxon>
        <taxon>Arthropoda</taxon>
        <taxon>Hexapoda</taxon>
        <taxon>Insecta</taxon>
        <taxon>Pterygota</taxon>
        <taxon>Neoptera</taxon>
        <taxon>Polyneoptera</taxon>
        <taxon>Dictyoptera</taxon>
        <taxon>Blattodea</taxon>
        <taxon>Blattoidea</taxon>
        <taxon>Termitoidae</taxon>
        <taxon>Kalotermitidae</taxon>
        <taxon>Cryptotermitinae</taxon>
        <taxon>Cryptotermes</taxon>
    </lineage>
</organism>
<dbReference type="AlphaFoldDB" id="A0A2J7RED5"/>
<dbReference type="Pfam" id="PF00135">
    <property type="entry name" value="COesterase"/>
    <property type="match status" value="1"/>
</dbReference>
<dbReference type="SUPFAM" id="SSF53474">
    <property type="entry name" value="alpha/beta-Hydrolases"/>
    <property type="match status" value="1"/>
</dbReference>
<comment type="caution">
    <text evidence="7">The sequence shown here is derived from an EMBL/GenBank/DDBJ whole genome shotgun (WGS) entry which is preliminary data.</text>
</comment>
<gene>
    <name evidence="7" type="ORF">B7P43_G01331</name>
</gene>
<evidence type="ECO:0000256" key="4">
    <source>
        <dbReference type="ARBA" id="ARBA00023180"/>
    </source>
</evidence>
<keyword evidence="4" id="KW-0325">Glycoprotein</keyword>
<feature type="chain" id="PRO_5014211554" description="Carboxylic ester hydrolase" evidence="5">
    <location>
        <begin position="26"/>
        <end position="587"/>
    </location>
</feature>
<dbReference type="STRING" id="105785.A0A2J7RED5"/>
<evidence type="ECO:0000256" key="3">
    <source>
        <dbReference type="ARBA" id="ARBA00022801"/>
    </source>
</evidence>
<evidence type="ECO:0000256" key="1">
    <source>
        <dbReference type="ARBA" id="ARBA00005964"/>
    </source>
</evidence>
<keyword evidence="3 5" id="KW-0378">Hydrolase</keyword>
<dbReference type="EC" id="3.1.1.-" evidence="5"/>
<dbReference type="InterPro" id="IPR019826">
    <property type="entry name" value="Carboxylesterase_B_AS"/>
</dbReference>
<evidence type="ECO:0000256" key="2">
    <source>
        <dbReference type="ARBA" id="ARBA00022487"/>
    </source>
</evidence>
<evidence type="ECO:0000313" key="7">
    <source>
        <dbReference type="EMBL" id="PNF39189.1"/>
    </source>
</evidence>